<protein>
    <submittedName>
        <fullName evidence="2">Uncharacterized protein</fullName>
    </submittedName>
</protein>
<name>A0A7J6S6T7_PEROL</name>
<dbReference type="AlphaFoldDB" id="A0A7J6S6T7"/>
<sequence>QLTREQMKYATTDAYMPLHLGAKMGLVDLGVSGRGVTQQYGLRGRSVGLEEGELPGAASASSDGAEAASGVAKMGPASAKLKNSRSRAACAGQASLSWPKVIVNILPPNGGKARIISNRGKG</sequence>
<evidence type="ECO:0000313" key="2">
    <source>
        <dbReference type="EMBL" id="KAF4728638.1"/>
    </source>
</evidence>
<dbReference type="EMBL" id="JABANO010020365">
    <property type="protein sequence ID" value="KAF4728638.1"/>
    <property type="molecule type" value="Genomic_DNA"/>
</dbReference>
<evidence type="ECO:0000256" key="1">
    <source>
        <dbReference type="SAM" id="MobiDB-lite"/>
    </source>
</evidence>
<keyword evidence="3" id="KW-1185">Reference proteome</keyword>
<feature type="non-terminal residue" evidence="2">
    <location>
        <position position="1"/>
    </location>
</feature>
<dbReference type="Proteomes" id="UP000553632">
    <property type="component" value="Unassembled WGS sequence"/>
</dbReference>
<proteinExistence type="predicted"/>
<reference evidence="2 3" key="1">
    <citation type="submission" date="2020-04" db="EMBL/GenBank/DDBJ databases">
        <title>Perkinsus olseni comparative genomics.</title>
        <authorList>
            <person name="Bogema D.R."/>
        </authorList>
    </citation>
    <scope>NUCLEOTIDE SEQUENCE [LARGE SCALE GENOMIC DNA]</scope>
    <source>
        <strain evidence="2 3">ATCC PRA-207</strain>
    </source>
</reference>
<evidence type="ECO:0000313" key="3">
    <source>
        <dbReference type="Proteomes" id="UP000553632"/>
    </source>
</evidence>
<accession>A0A7J6S6T7</accession>
<gene>
    <name evidence="2" type="ORF">FOZ63_010085</name>
</gene>
<organism evidence="2 3">
    <name type="scientific">Perkinsus olseni</name>
    <name type="common">Perkinsus atlanticus</name>
    <dbReference type="NCBI Taxonomy" id="32597"/>
    <lineage>
        <taxon>Eukaryota</taxon>
        <taxon>Sar</taxon>
        <taxon>Alveolata</taxon>
        <taxon>Perkinsozoa</taxon>
        <taxon>Perkinsea</taxon>
        <taxon>Perkinsida</taxon>
        <taxon>Perkinsidae</taxon>
        <taxon>Perkinsus</taxon>
    </lineage>
</organism>
<feature type="non-terminal residue" evidence="2">
    <location>
        <position position="122"/>
    </location>
</feature>
<feature type="compositionally biased region" description="Low complexity" evidence="1">
    <location>
        <begin position="56"/>
        <end position="72"/>
    </location>
</feature>
<comment type="caution">
    <text evidence="2">The sequence shown here is derived from an EMBL/GenBank/DDBJ whole genome shotgun (WGS) entry which is preliminary data.</text>
</comment>
<feature type="region of interest" description="Disordered" evidence="1">
    <location>
        <begin position="53"/>
        <end position="84"/>
    </location>
</feature>